<dbReference type="EMBL" id="JAEHOC010000001">
    <property type="protein sequence ID" value="KAG2445383.1"/>
    <property type="molecule type" value="Genomic_DNA"/>
</dbReference>
<dbReference type="GO" id="GO:0009507">
    <property type="term" value="C:chloroplast"/>
    <property type="evidence" value="ECO:0007669"/>
    <property type="project" value="TreeGrafter"/>
</dbReference>
<dbReference type="PRINTS" id="PR00385">
    <property type="entry name" value="P450"/>
</dbReference>
<dbReference type="SUPFAM" id="SSF48264">
    <property type="entry name" value="Cytochrome P450"/>
    <property type="match status" value="1"/>
</dbReference>
<dbReference type="AlphaFoldDB" id="A0A835WDH9"/>
<dbReference type="InterPro" id="IPR002401">
    <property type="entry name" value="Cyt_P450_E_grp-I"/>
</dbReference>
<dbReference type="InterPro" id="IPR001128">
    <property type="entry name" value="Cyt_P450"/>
</dbReference>
<evidence type="ECO:0000256" key="2">
    <source>
        <dbReference type="PIRSR" id="PIRSR602401-1"/>
    </source>
</evidence>
<dbReference type="PRINTS" id="PR00463">
    <property type="entry name" value="EP450I"/>
</dbReference>
<keyword evidence="2 3" id="KW-0349">Heme</keyword>
<feature type="region of interest" description="Disordered" evidence="4">
    <location>
        <begin position="1"/>
        <end position="67"/>
    </location>
</feature>
<comment type="cofactor">
    <cofactor evidence="2">
        <name>heme</name>
        <dbReference type="ChEBI" id="CHEBI:30413"/>
    </cofactor>
</comment>
<feature type="compositionally biased region" description="Polar residues" evidence="4">
    <location>
        <begin position="1"/>
        <end position="23"/>
    </location>
</feature>
<dbReference type="PROSITE" id="PS00086">
    <property type="entry name" value="CYTOCHROME_P450"/>
    <property type="match status" value="1"/>
</dbReference>
<keyword evidence="2 3" id="KW-0479">Metal-binding</keyword>
<protein>
    <recommendedName>
        <fullName evidence="7">Cytochrome P450</fullName>
    </recommendedName>
</protein>
<accession>A0A835WDH9</accession>
<reference evidence="5" key="1">
    <citation type="journal article" date="2020" name="bioRxiv">
        <title>Comparative genomics of Chlamydomonas.</title>
        <authorList>
            <person name="Craig R.J."/>
            <person name="Hasan A.R."/>
            <person name="Ness R.W."/>
            <person name="Keightley P.D."/>
        </authorList>
    </citation>
    <scope>NUCLEOTIDE SEQUENCE</scope>
    <source>
        <strain evidence="5">SAG 7.73</strain>
    </source>
</reference>
<feature type="binding site" description="axial binding residue" evidence="2">
    <location>
        <position position="509"/>
    </location>
    <ligand>
        <name>heme</name>
        <dbReference type="ChEBI" id="CHEBI:30413"/>
    </ligand>
    <ligandPart>
        <name>Fe</name>
        <dbReference type="ChEBI" id="CHEBI:18248"/>
    </ligandPart>
</feature>
<evidence type="ECO:0000256" key="1">
    <source>
        <dbReference type="ARBA" id="ARBA00010617"/>
    </source>
</evidence>
<evidence type="ECO:0000256" key="3">
    <source>
        <dbReference type="RuleBase" id="RU000461"/>
    </source>
</evidence>
<dbReference type="CDD" id="cd11046">
    <property type="entry name" value="CYP97"/>
    <property type="match status" value="1"/>
</dbReference>
<comment type="caution">
    <text evidence="5">The sequence shown here is derived from an EMBL/GenBank/DDBJ whole genome shotgun (WGS) entry which is preliminary data.</text>
</comment>
<keyword evidence="3" id="KW-0560">Oxidoreductase</keyword>
<evidence type="ECO:0000256" key="4">
    <source>
        <dbReference type="SAM" id="MobiDB-lite"/>
    </source>
</evidence>
<evidence type="ECO:0000313" key="6">
    <source>
        <dbReference type="Proteomes" id="UP000650467"/>
    </source>
</evidence>
<evidence type="ECO:0000313" key="5">
    <source>
        <dbReference type="EMBL" id="KAG2445383.1"/>
    </source>
</evidence>
<dbReference type="GO" id="GO:0016705">
    <property type="term" value="F:oxidoreductase activity, acting on paired donors, with incorporation or reduction of molecular oxygen"/>
    <property type="evidence" value="ECO:0007669"/>
    <property type="project" value="InterPro"/>
</dbReference>
<name>A0A835WDH9_CHLIN</name>
<evidence type="ECO:0008006" key="7">
    <source>
        <dbReference type="Google" id="ProtNLM"/>
    </source>
</evidence>
<dbReference type="GO" id="GO:0004497">
    <property type="term" value="F:monooxygenase activity"/>
    <property type="evidence" value="ECO:0007669"/>
    <property type="project" value="UniProtKB-KW"/>
</dbReference>
<dbReference type="InterPro" id="IPR017972">
    <property type="entry name" value="Cyt_P450_CS"/>
</dbReference>
<dbReference type="PANTHER" id="PTHR24291:SF134">
    <property type="entry name" value="CAROTENE EPSILON-MONOOXYGENASE, CHLOROPLASTIC"/>
    <property type="match status" value="1"/>
</dbReference>
<gene>
    <name evidence="5" type="ORF">HXX76_000005</name>
</gene>
<organism evidence="5 6">
    <name type="scientific">Chlamydomonas incerta</name>
    <dbReference type="NCBI Taxonomy" id="51695"/>
    <lineage>
        <taxon>Eukaryota</taxon>
        <taxon>Viridiplantae</taxon>
        <taxon>Chlorophyta</taxon>
        <taxon>core chlorophytes</taxon>
        <taxon>Chlorophyceae</taxon>
        <taxon>CS clade</taxon>
        <taxon>Chlamydomonadales</taxon>
        <taxon>Chlamydomonadaceae</taxon>
        <taxon>Chlamydomonas</taxon>
    </lineage>
</organism>
<dbReference type="Gene3D" id="1.10.630.10">
    <property type="entry name" value="Cytochrome P450"/>
    <property type="match status" value="1"/>
</dbReference>
<dbReference type="InterPro" id="IPR036396">
    <property type="entry name" value="Cyt_P450_sf"/>
</dbReference>
<proteinExistence type="inferred from homology"/>
<keyword evidence="3" id="KW-0503">Monooxygenase</keyword>
<dbReference type="Pfam" id="PF00067">
    <property type="entry name" value="p450"/>
    <property type="match status" value="1"/>
</dbReference>
<dbReference type="OrthoDB" id="1470350at2759"/>
<keyword evidence="2 3" id="KW-0408">Iron</keyword>
<sequence>MMLSGRTSGKPTVGSRSTSSRSAPLQRPAPFVPVKHVSRVAPVRAQNEDDEPSTFGKNIDSKGAGTSFTSPGWLTQLNMLWGGKSNVPVANAQPDDIKELLGGALFKALYKWMVESGPIYLLPTGPVSSFLVISDPAAAKHVLRSTDNSQRNIYDKGLVAEVSQFLFGQGFAITGGEEWKARRRAVGPSLHKGYLEAMLDRVFGASSLFAADKLRTAAAEGTPVNMEALFSQLTLDIIGKSVFNYDFNSLTSNSPVIQAVYTALKETEQRATDLLPLWKIPGIGWFIPRQRKALEAVELIRKTTNDLIKQCKEMVDEEEMRAASAAAAAGTEYLNDADPSVLRFLIAAREEVDSTQLRDDLLSMLVAGHETTGSALTWTLYLLVNNPDKMAKAQAEVDAVLGARLTPTMADYGQLRYVMRCVNESMRLYPHPPVLLRRALVEDELPGGFKVPVGQDVMISVYNIHHSPAVWDDPEAFIPERFGPLDGPVPNEQNTDFRYIPFSGGPRKCVGDQFALMEAVVALTVLLRQYDFTMVPNQKIGMTTGATIHTTDGLYMYVKERRAAAGGGSGVAGGKQLAAA</sequence>
<dbReference type="Proteomes" id="UP000650467">
    <property type="component" value="Unassembled WGS sequence"/>
</dbReference>
<dbReference type="InterPro" id="IPR050196">
    <property type="entry name" value="Cytochrome_P450_Monoox"/>
</dbReference>
<dbReference type="GO" id="GO:0005506">
    <property type="term" value="F:iron ion binding"/>
    <property type="evidence" value="ECO:0007669"/>
    <property type="project" value="InterPro"/>
</dbReference>
<dbReference type="GO" id="GO:0020037">
    <property type="term" value="F:heme binding"/>
    <property type="evidence" value="ECO:0007669"/>
    <property type="project" value="InterPro"/>
</dbReference>
<dbReference type="PANTHER" id="PTHR24291">
    <property type="entry name" value="CYTOCHROME P450 FAMILY 4"/>
    <property type="match status" value="1"/>
</dbReference>
<keyword evidence="6" id="KW-1185">Reference proteome</keyword>
<comment type="similarity">
    <text evidence="1 3">Belongs to the cytochrome P450 family.</text>
</comment>